<feature type="transmembrane region" description="Helical" evidence="1">
    <location>
        <begin position="21"/>
        <end position="39"/>
    </location>
</feature>
<keyword evidence="1" id="KW-1133">Transmembrane helix</keyword>
<keyword evidence="2" id="KW-0614">Plasmid</keyword>
<keyword evidence="1" id="KW-0472">Membrane</keyword>
<keyword evidence="1" id="KW-0812">Transmembrane</keyword>
<reference evidence="2 3" key="1">
    <citation type="journal article" date="2011" name="J. Bacteriol.">
        <title>Whole-genome sequences of two Borrelia afzelii and two Borrelia garinii Lyme disease agent isolates.</title>
        <authorList>
            <person name="Casjens S.R."/>
            <person name="Mongodin E.F."/>
            <person name="Qiu W.-G."/>
            <person name="Dunn J.J."/>
            <person name="Luft B.J."/>
            <person name="Fraser-Liggett C.M."/>
            <person name="Schutzer S.E."/>
        </authorList>
    </citation>
    <scope>NUCLEOTIDE SEQUENCE [LARGE SCALE GENOMIC DNA]</scope>
    <source>
        <strain evidence="2 3">PBr</strain>
    </source>
</reference>
<dbReference type="EMBL" id="CP001306">
    <property type="protein sequence ID" value="ACL34739.1"/>
    <property type="molecule type" value="Genomic_DNA"/>
</dbReference>
<protein>
    <submittedName>
        <fullName evidence="2">Complement regulator acquiring protein 1</fullName>
    </submittedName>
</protein>
<dbReference type="NCBIfam" id="NF033729">
    <property type="entry name" value="borfam54_2"/>
    <property type="match status" value="1"/>
</dbReference>
<dbReference type="AlphaFoldDB" id="B8F198"/>
<dbReference type="Proteomes" id="UP000006103">
    <property type="component" value="Plasmid PBr_cp32-10"/>
</dbReference>
<organism evidence="2 3">
    <name type="scientific">Borreliella garinii PBr</name>
    <dbReference type="NCBI Taxonomy" id="498743"/>
    <lineage>
        <taxon>Bacteria</taxon>
        <taxon>Pseudomonadati</taxon>
        <taxon>Spirochaetota</taxon>
        <taxon>Spirochaetia</taxon>
        <taxon>Spirochaetales</taxon>
        <taxon>Borreliaceae</taxon>
        <taxon>Borreliella</taxon>
    </lineage>
</organism>
<evidence type="ECO:0000313" key="3">
    <source>
        <dbReference type="Proteomes" id="UP000006103"/>
    </source>
</evidence>
<name>B8F198_BORGR</name>
<accession>B8F198</accession>
<keyword evidence="3" id="KW-1185">Reference proteome</keyword>
<proteinExistence type="predicted"/>
<geneLocation type="plasmid" evidence="2 3">
    <name>PBr_cp32-10</name>
</geneLocation>
<sequence length="56" mass="6368">MVIQIYKESILKNPKLNIIKLNFIVAILNSIFILCVPIGKVNPKPHINTNPENNQN</sequence>
<gene>
    <name evidence="2" type="ORF">BGAPBR_Q0021</name>
</gene>
<evidence type="ECO:0000256" key="1">
    <source>
        <dbReference type="SAM" id="Phobius"/>
    </source>
</evidence>
<evidence type="ECO:0000313" key="2">
    <source>
        <dbReference type="EMBL" id="ACL34739.1"/>
    </source>
</evidence>